<keyword evidence="3" id="KW-1185">Reference proteome</keyword>
<dbReference type="AlphaFoldDB" id="A0A158IF27"/>
<dbReference type="RefSeq" id="WP_045454995.1">
    <property type="nucleotide sequence ID" value="NZ_AP014577.1"/>
</dbReference>
<dbReference type="EMBL" id="FCNY02000012">
    <property type="protein sequence ID" value="SAL54859.1"/>
    <property type="molecule type" value="Genomic_DNA"/>
</dbReference>
<evidence type="ECO:0000256" key="1">
    <source>
        <dbReference type="SAM" id="MobiDB-lite"/>
    </source>
</evidence>
<feature type="region of interest" description="Disordered" evidence="1">
    <location>
        <begin position="66"/>
        <end position="86"/>
    </location>
</feature>
<accession>A0A158IF27</accession>
<proteinExistence type="predicted"/>
<dbReference type="Proteomes" id="UP000054740">
    <property type="component" value="Unassembled WGS sequence"/>
</dbReference>
<reference evidence="3" key="1">
    <citation type="submission" date="2016-01" db="EMBL/GenBank/DDBJ databases">
        <authorList>
            <person name="Peeters C."/>
        </authorList>
    </citation>
    <scope>NUCLEOTIDE SEQUENCE [LARGE SCALE GENOMIC DNA]</scope>
</reference>
<evidence type="ECO:0000313" key="2">
    <source>
        <dbReference type="EMBL" id="SAL54859.1"/>
    </source>
</evidence>
<sequence length="86" mass="8872">MFKPFANDTDVMNIAGDAINIENGVKRLSISGDLTITRDKAGLANALALHKALGAIVEALQGDASLPAKLPDEPSAPSGTAENPFI</sequence>
<name>A0A158IF27_CABCO</name>
<evidence type="ECO:0000313" key="3">
    <source>
        <dbReference type="Proteomes" id="UP000054740"/>
    </source>
</evidence>
<feature type="compositionally biased region" description="Polar residues" evidence="1">
    <location>
        <begin position="77"/>
        <end position="86"/>
    </location>
</feature>
<gene>
    <name evidence="2" type="ORF">AWB70_04661</name>
</gene>
<organism evidence="2 3">
    <name type="scientific">Caballeronia cordobensis</name>
    <name type="common">Burkholderia cordobensis</name>
    <dbReference type="NCBI Taxonomy" id="1353886"/>
    <lineage>
        <taxon>Bacteria</taxon>
        <taxon>Pseudomonadati</taxon>
        <taxon>Pseudomonadota</taxon>
        <taxon>Betaproteobacteria</taxon>
        <taxon>Burkholderiales</taxon>
        <taxon>Burkholderiaceae</taxon>
        <taxon>Caballeronia</taxon>
    </lineage>
</organism>
<protein>
    <submittedName>
        <fullName evidence="2">Uncharacterized protein</fullName>
    </submittedName>
</protein>